<organism evidence="2 3">
    <name type="scientific">Porites evermanni</name>
    <dbReference type="NCBI Taxonomy" id="104178"/>
    <lineage>
        <taxon>Eukaryota</taxon>
        <taxon>Metazoa</taxon>
        <taxon>Cnidaria</taxon>
        <taxon>Anthozoa</taxon>
        <taxon>Hexacorallia</taxon>
        <taxon>Scleractinia</taxon>
        <taxon>Fungiina</taxon>
        <taxon>Poritidae</taxon>
        <taxon>Porites</taxon>
    </lineage>
</organism>
<dbReference type="Pfam" id="PF08241">
    <property type="entry name" value="Methyltransf_11"/>
    <property type="match status" value="1"/>
</dbReference>
<gene>
    <name evidence="2" type="ORF">PEVE_00041083</name>
</gene>
<protein>
    <recommendedName>
        <fullName evidence="1">Methyltransferase type 11 domain-containing protein</fullName>
    </recommendedName>
</protein>
<reference evidence="2 3" key="1">
    <citation type="submission" date="2022-05" db="EMBL/GenBank/DDBJ databases">
        <authorList>
            <consortium name="Genoscope - CEA"/>
            <person name="William W."/>
        </authorList>
    </citation>
    <scope>NUCLEOTIDE SEQUENCE [LARGE SCALE GENOMIC DNA]</scope>
</reference>
<comment type="caution">
    <text evidence="2">The sequence shown here is derived from an EMBL/GenBank/DDBJ whole genome shotgun (WGS) entry which is preliminary data.</text>
</comment>
<dbReference type="CDD" id="cd02440">
    <property type="entry name" value="AdoMet_MTases"/>
    <property type="match status" value="1"/>
</dbReference>
<evidence type="ECO:0000313" key="3">
    <source>
        <dbReference type="Proteomes" id="UP001159427"/>
    </source>
</evidence>
<dbReference type="Proteomes" id="UP001159427">
    <property type="component" value="Unassembled WGS sequence"/>
</dbReference>
<dbReference type="InterPro" id="IPR029063">
    <property type="entry name" value="SAM-dependent_MTases_sf"/>
</dbReference>
<evidence type="ECO:0000259" key="1">
    <source>
        <dbReference type="Pfam" id="PF08241"/>
    </source>
</evidence>
<feature type="domain" description="Methyltransferase type 11" evidence="1">
    <location>
        <begin position="78"/>
        <end position="172"/>
    </location>
</feature>
<dbReference type="InterPro" id="IPR013216">
    <property type="entry name" value="Methyltransf_11"/>
</dbReference>
<accession>A0ABN8N920</accession>
<dbReference type="Gene3D" id="3.40.50.150">
    <property type="entry name" value="Vaccinia Virus protein VP39"/>
    <property type="match status" value="1"/>
</dbReference>
<evidence type="ECO:0000313" key="2">
    <source>
        <dbReference type="EMBL" id="CAH3045481.1"/>
    </source>
</evidence>
<dbReference type="SUPFAM" id="SSF53335">
    <property type="entry name" value="S-adenosyl-L-methionine-dependent methyltransferases"/>
    <property type="match status" value="1"/>
</dbReference>
<name>A0ABN8N920_9CNID</name>
<keyword evidence="3" id="KW-1185">Reference proteome</keyword>
<sequence>MISIWQTGIVTALIESTDDKEIPYRIIFLRHFRPPKDIKYHYRNVVNKYDYFYKEVHQGYIPILMKCLDLKAEHVVADVGSGTGAIAKDLFELSGLHNPIWCVDPSVEMQEVARQKKGVYPVVKTAEEFFSNPQISERFDRVLATMSAHHFVNPDAVYKGILCSLRPGGFYVQLTGTLKSSLPLFKGVKNLMSQCFERGKEISSPLLKEIGVNSNISHQEFSFSAAVTKSKLYEKYRCRFLSVLQHLSDDEIEEGIRELENEYYHNVKDDELINYECTVLVTRAEKVA</sequence>
<proteinExistence type="predicted"/>
<dbReference type="EMBL" id="CALNXI010000771">
    <property type="protein sequence ID" value="CAH3045481.1"/>
    <property type="molecule type" value="Genomic_DNA"/>
</dbReference>